<dbReference type="AlphaFoldDB" id="A0A4C2A190"/>
<name>A0A4C2A190_EUMVA</name>
<dbReference type="Proteomes" id="UP000299102">
    <property type="component" value="Unassembled WGS sequence"/>
</dbReference>
<reference evidence="2 3" key="1">
    <citation type="journal article" date="2019" name="Commun. Biol.">
        <title>The bagworm genome reveals a unique fibroin gene that provides high tensile strength.</title>
        <authorList>
            <person name="Kono N."/>
            <person name="Nakamura H."/>
            <person name="Ohtoshi R."/>
            <person name="Tomita M."/>
            <person name="Numata K."/>
            <person name="Arakawa K."/>
        </authorList>
    </citation>
    <scope>NUCLEOTIDE SEQUENCE [LARGE SCALE GENOMIC DNA]</scope>
</reference>
<evidence type="ECO:0000313" key="2">
    <source>
        <dbReference type="EMBL" id="GBP94010.1"/>
    </source>
</evidence>
<organism evidence="2 3">
    <name type="scientific">Eumeta variegata</name>
    <name type="common">Bagworm moth</name>
    <name type="synonym">Eumeta japonica</name>
    <dbReference type="NCBI Taxonomy" id="151549"/>
    <lineage>
        <taxon>Eukaryota</taxon>
        <taxon>Metazoa</taxon>
        <taxon>Ecdysozoa</taxon>
        <taxon>Arthropoda</taxon>
        <taxon>Hexapoda</taxon>
        <taxon>Insecta</taxon>
        <taxon>Pterygota</taxon>
        <taxon>Neoptera</taxon>
        <taxon>Endopterygota</taxon>
        <taxon>Lepidoptera</taxon>
        <taxon>Glossata</taxon>
        <taxon>Ditrysia</taxon>
        <taxon>Tineoidea</taxon>
        <taxon>Psychidae</taxon>
        <taxon>Oiketicinae</taxon>
        <taxon>Eumeta</taxon>
    </lineage>
</organism>
<keyword evidence="3" id="KW-1185">Reference proteome</keyword>
<protein>
    <submittedName>
        <fullName evidence="2">Uncharacterized protein</fullName>
    </submittedName>
</protein>
<comment type="caution">
    <text evidence="2">The sequence shown here is derived from an EMBL/GenBank/DDBJ whole genome shotgun (WGS) entry which is preliminary data.</text>
</comment>
<evidence type="ECO:0000313" key="3">
    <source>
        <dbReference type="Proteomes" id="UP000299102"/>
    </source>
</evidence>
<feature type="region of interest" description="Disordered" evidence="1">
    <location>
        <begin position="94"/>
        <end position="145"/>
    </location>
</feature>
<gene>
    <name evidence="2" type="ORF">EVAR_68704_1</name>
</gene>
<evidence type="ECO:0000256" key="1">
    <source>
        <dbReference type="SAM" id="MobiDB-lite"/>
    </source>
</evidence>
<sequence length="145" mass="15728">MTGECDLVSELNSKSVSELEVVPEFKLTANCVGAGEKPSNRIPDPLTELARWRPSARRAVRATLSSCSALRTLLFLAFKAPAERSCLISSSAPFHFGSRARAPPSAPAPAGHRRDEDGRQRPRPRAQRLACSPGHGSVDIWQSHT</sequence>
<dbReference type="EMBL" id="BGZK01002445">
    <property type="protein sequence ID" value="GBP94010.1"/>
    <property type="molecule type" value="Genomic_DNA"/>
</dbReference>
<proteinExistence type="predicted"/>
<accession>A0A4C2A190</accession>